<comment type="similarity">
    <text evidence="2">Belongs to the glycogen phosphorylase family.</text>
</comment>
<dbReference type="Pfam" id="PF00343">
    <property type="entry name" value="Phosphorylase"/>
    <property type="match status" value="1"/>
</dbReference>
<dbReference type="GO" id="GO:0030170">
    <property type="term" value="F:pyridoxal phosphate binding"/>
    <property type="evidence" value="ECO:0007669"/>
    <property type="project" value="InterPro"/>
</dbReference>
<evidence type="ECO:0000313" key="7">
    <source>
        <dbReference type="Proteomes" id="UP000593892"/>
    </source>
</evidence>
<dbReference type="PANTHER" id="PTHR42655">
    <property type="entry name" value="GLYCOGEN PHOSPHORYLASE"/>
    <property type="match status" value="1"/>
</dbReference>
<dbReference type="Pfam" id="PF11897">
    <property type="entry name" value="DUF3417"/>
    <property type="match status" value="1"/>
</dbReference>
<dbReference type="EMBL" id="CP063849">
    <property type="protein sequence ID" value="QOY88142.1"/>
    <property type="molecule type" value="Genomic_DNA"/>
</dbReference>
<dbReference type="NCBIfam" id="TIGR02094">
    <property type="entry name" value="more_P_ylases"/>
    <property type="match status" value="1"/>
</dbReference>
<dbReference type="GO" id="GO:0008184">
    <property type="term" value="F:glycogen phosphorylase activity"/>
    <property type="evidence" value="ECO:0007669"/>
    <property type="project" value="InterPro"/>
</dbReference>
<name>A0A7S7NQV9_PALFE</name>
<evidence type="ECO:0000256" key="2">
    <source>
        <dbReference type="ARBA" id="ARBA00006047"/>
    </source>
</evidence>
<dbReference type="InterPro" id="IPR024517">
    <property type="entry name" value="Glycogen_phosphorylase_DUF3417"/>
</dbReference>
<keyword evidence="3" id="KW-0021">Allosteric enzyme</keyword>
<evidence type="ECO:0000256" key="1">
    <source>
        <dbReference type="ARBA" id="ARBA00001275"/>
    </source>
</evidence>
<proteinExistence type="inferred from homology"/>
<feature type="modified residue" description="N6-(pyridoxal phosphate)lysine" evidence="4">
    <location>
        <position position="607"/>
    </location>
</feature>
<dbReference type="SUPFAM" id="SSF53756">
    <property type="entry name" value="UDP-Glycosyltransferase/glycogen phosphorylase"/>
    <property type="match status" value="1"/>
</dbReference>
<dbReference type="InterPro" id="IPR000811">
    <property type="entry name" value="Glyco_trans_35"/>
</dbReference>
<dbReference type="Proteomes" id="UP000593892">
    <property type="component" value="Chromosome"/>
</dbReference>
<dbReference type="GO" id="GO:0005975">
    <property type="term" value="P:carbohydrate metabolic process"/>
    <property type="evidence" value="ECO:0007669"/>
    <property type="project" value="InterPro"/>
</dbReference>
<dbReference type="AlphaFoldDB" id="A0A7S7NQV9"/>
<organism evidence="6 7">
    <name type="scientific">Paludibaculum fermentans</name>
    <dbReference type="NCBI Taxonomy" id="1473598"/>
    <lineage>
        <taxon>Bacteria</taxon>
        <taxon>Pseudomonadati</taxon>
        <taxon>Acidobacteriota</taxon>
        <taxon>Terriglobia</taxon>
        <taxon>Bryobacterales</taxon>
        <taxon>Bryobacteraceae</taxon>
        <taxon>Paludibaculum</taxon>
    </lineage>
</organism>
<evidence type="ECO:0000256" key="4">
    <source>
        <dbReference type="PIRSR" id="PIRSR000460-1"/>
    </source>
</evidence>
<reference evidence="6 7" key="1">
    <citation type="submission" date="2020-10" db="EMBL/GenBank/DDBJ databases">
        <title>Complete genome sequence of Paludibaculum fermentans P105T, a facultatively anaerobic acidobacterium capable of dissimilatory Fe(III) reduction.</title>
        <authorList>
            <person name="Dedysh S.N."/>
            <person name="Beletsky A.V."/>
            <person name="Kulichevskaya I.S."/>
            <person name="Mardanov A.V."/>
            <person name="Ravin N.V."/>
        </authorList>
    </citation>
    <scope>NUCLEOTIDE SEQUENCE [LARGE SCALE GENOMIC DNA]</scope>
    <source>
        <strain evidence="6 7">P105</strain>
    </source>
</reference>
<dbReference type="PIRSF" id="PIRSF000460">
    <property type="entry name" value="Pprylas_GlgP"/>
    <property type="match status" value="1"/>
</dbReference>
<evidence type="ECO:0000313" key="6">
    <source>
        <dbReference type="EMBL" id="QOY88142.1"/>
    </source>
</evidence>
<dbReference type="KEGG" id="pfer:IRI77_36310"/>
<keyword evidence="4" id="KW-0663">Pyridoxal phosphate</keyword>
<evidence type="ECO:0000259" key="5">
    <source>
        <dbReference type="Pfam" id="PF11897"/>
    </source>
</evidence>
<evidence type="ECO:0000256" key="3">
    <source>
        <dbReference type="ARBA" id="ARBA00022533"/>
    </source>
</evidence>
<accession>A0A7S7NQV9</accession>
<dbReference type="InterPro" id="IPR011834">
    <property type="entry name" value="Agluc_phsphrylas"/>
</dbReference>
<dbReference type="Gene3D" id="3.40.50.2000">
    <property type="entry name" value="Glycogen Phosphorylase B"/>
    <property type="match status" value="3"/>
</dbReference>
<gene>
    <name evidence="6" type="primary">glgP</name>
    <name evidence="6" type="ORF">IRI77_36310</name>
</gene>
<keyword evidence="7" id="KW-1185">Reference proteome</keyword>
<dbReference type="PANTHER" id="PTHR42655:SF1">
    <property type="entry name" value="GLYCOGEN PHOSPHORYLASE"/>
    <property type="match status" value="1"/>
</dbReference>
<comment type="catalytic activity">
    <reaction evidence="1">
        <text>[(1-&gt;4)-alpha-D-glucosyl](n) + phosphate = [(1-&gt;4)-alpha-D-glucosyl](n-1) + alpha-D-glucose 1-phosphate</text>
        <dbReference type="Rhea" id="RHEA:41732"/>
        <dbReference type="Rhea" id="RHEA-COMP:9584"/>
        <dbReference type="Rhea" id="RHEA-COMP:9586"/>
        <dbReference type="ChEBI" id="CHEBI:15444"/>
        <dbReference type="ChEBI" id="CHEBI:43474"/>
        <dbReference type="ChEBI" id="CHEBI:58601"/>
        <dbReference type="EC" id="2.4.1.1"/>
    </reaction>
</comment>
<sequence length="851" mass="96670">MPRVYSFHVSPKLPERLSCLNELSLNLRWSWHHPTIELFRSIDPDLWEETGHNPRWMLGRVDQRRLIELAADEAFLAQMDRAADDLEDYLGSVGRFALEHPLDLSLVVAYFSAEFGLSECIPNYAGGLGILAGDHLKSASDLGLPLVGVGLLYQGGYFHQYLNADGWQQETYPINDFHTLPISPVMDGNGAPLFISVDFPGRPVFARIWKIQVGRIPLYLLDTNVKQNRPDDCKVTGALYGGDRELRMQQEIVLGIGGMRALKALGIHPTVCHMNEGHSAFLGLERSRMTMEEFNLPYYQARQLSAAGSVFTTHTPVPAGFDRFDTWLMEKYFRQYADTLGLTFERLLDYGRQDQSRREEPFNMAFLAARHSAYCNGVSRLHGEVTRKMAHEMWPGYSLNEVPIGYVTNGIHTRSWISMEMSALLTRYMGPRWAEEPPGKAIWERIERIPDGELWRVHQIRRERLIHYARARLSSQLRRRGATDSEVANCAGVLGQGVLTIGFARRFATYKRATLLLRDPARLKRILNNPERPVQILIAGKAHPHDNEGKELIRRIIHFARDPEVRRSIVFLEDYDISVARYLVQGVDVWLNTPQRPNEASGTSGMKLLANGGLNLSILDGWWDEAYTPEVGWAIGHGENYTDAEAQDQIESEALYNLLEHEVVPLFYQRDAADVPRGWVSRMKSSMTQLSPVFCTNRMVAEYAERFYVPAHRRHVRLAADGAARVKPLVEWRRRVLEFGRQVRVVNVDSSLQQETQVGSEVKVTVRVQLAALASQDVRVQIYYGAVDADGSIPRGQAVEMEHQGQVGGDHLYTGRFECRDSGSSGFSVRVIPYHEDAIVPYEMPWVQWAE</sequence>
<feature type="domain" description="DUF3417" evidence="5">
    <location>
        <begin position="13"/>
        <end position="121"/>
    </location>
</feature>
<dbReference type="InterPro" id="IPR052182">
    <property type="entry name" value="Glycogen/Maltodextrin_Phosph"/>
</dbReference>
<protein>
    <submittedName>
        <fullName evidence="6">Alpha-glucan family phosphorylase</fullName>
    </submittedName>
</protein>
<dbReference type="RefSeq" id="WP_194449805.1">
    <property type="nucleotide sequence ID" value="NZ_CP063849.1"/>
</dbReference>